<dbReference type="EMBL" id="PCTS01000004">
    <property type="protein sequence ID" value="PIP86771.1"/>
    <property type="molecule type" value="Genomic_DNA"/>
</dbReference>
<feature type="transmembrane region" description="Helical" evidence="2">
    <location>
        <begin position="408"/>
        <end position="426"/>
    </location>
</feature>
<proteinExistence type="predicted"/>
<evidence type="ECO:0000313" key="3">
    <source>
        <dbReference type="EMBL" id="PIP86771.1"/>
    </source>
</evidence>
<keyword evidence="1" id="KW-0802">TPR repeat</keyword>
<feature type="transmembrane region" description="Helical" evidence="2">
    <location>
        <begin position="237"/>
        <end position="255"/>
    </location>
</feature>
<feature type="transmembrane region" description="Helical" evidence="2">
    <location>
        <begin position="375"/>
        <end position="396"/>
    </location>
</feature>
<keyword evidence="2" id="KW-0812">Transmembrane</keyword>
<feature type="transmembrane region" description="Helical" evidence="2">
    <location>
        <begin position="118"/>
        <end position="137"/>
    </location>
</feature>
<dbReference type="PANTHER" id="PTHR12558">
    <property type="entry name" value="CELL DIVISION CYCLE 16,23,27"/>
    <property type="match status" value="1"/>
</dbReference>
<feature type="transmembrane region" description="Helical" evidence="2">
    <location>
        <begin position="85"/>
        <end position="106"/>
    </location>
</feature>
<feature type="repeat" description="TPR" evidence="1">
    <location>
        <begin position="694"/>
        <end position="727"/>
    </location>
</feature>
<dbReference type="PANTHER" id="PTHR12558:SF13">
    <property type="entry name" value="CELL DIVISION CYCLE PROTEIN 27 HOMOLOG"/>
    <property type="match status" value="1"/>
</dbReference>
<keyword evidence="2" id="KW-1133">Transmembrane helix</keyword>
<dbReference type="Gene3D" id="1.25.40.10">
    <property type="entry name" value="Tetratricopeptide repeat domain"/>
    <property type="match status" value="1"/>
</dbReference>
<feature type="transmembrane region" description="Helical" evidence="2">
    <location>
        <begin position="276"/>
        <end position="294"/>
    </location>
</feature>
<dbReference type="SUPFAM" id="SSF48452">
    <property type="entry name" value="TPR-like"/>
    <property type="match status" value="1"/>
</dbReference>
<protein>
    <submittedName>
        <fullName evidence="3">Uncharacterized protein</fullName>
    </submittedName>
</protein>
<evidence type="ECO:0000313" key="4">
    <source>
        <dbReference type="Proteomes" id="UP000231276"/>
    </source>
</evidence>
<dbReference type="AlphaFoldDB" id="A0A2H0DXP8"/>
<organism evidence="3 4">
    <name type="scientific">Candidatus Campbellbacteria bacterium CG22_combo_CG10-13_8_21_14_all_43_18</name>
    <dbReference type="NCBI Taxonomy" id="1974530"/>
    <lineage>
        <taxon>Bacteria</taxon>
        <taxon>Candidatus Campbelliibacteriota</taxon>
    </lineage>
</organism>
<evidence type="ECO:0000256" key="2">
    <source>
        <dbReference type="SAM" id="Phobius"/>
    </source>
</evidence>
<accession>A0A2H0DXP8</accession>
<dbReference type="PROSITE" id="PS50005">
    <property type="entry name" value="TPR"/>
    <property type="match status" value="2"/>
</dbReference>
<dbReference type="InterPro" id="IPR019734">
    <property type="entry name" value="TPR_rpt"/>
</dbReference>
<reference evidence="3 4" key="1">
    <citation type="submission" date="2017-09" db="EMBL/GenBank/DDBJ databases">
        <title>Depth-based differentiation of microbial function through sediment-hosted aquifers and enrichment of novel symbionts in the deep terrestrial subsurface.</title>
        <authorList>
            <person name="Probst A.J."/>
            <person name="Ladd B."/>
            <person name="Jarett J.K."/>
            <person name="Geller-Mcgrath D.E."/>
            <person name="Sieber C.M."/>
            <person name="Emerson J.B."/>
            <person name="Anantharaman K."/>
            <person name="Thomas B.C."/>
            <person name="Malmstrom R."/>
            <person name="Stieglmeier M."/>
            <person name="Klingl A."/>
            <person name="Woyke T."/>
            <person name="Ryan C.M."/>
            <person name="Banfield J.F."/>
        </authorList>
    </citation>
    <scope>NUCLEOTIDE SEQUENCE [LARGE SCALE GENOMIC DNA]</scope>
    <source>
        <strain evidence="3">CG22_combo_CG10-13_8_21_14_all_43_18</strain>
    </source>
</reference>
<dbReference type="Pfam" id="PF14559">
    <property type="entry name" value="TPR_19"/>
    <property type="match status" value="1"/>
</dbReference>
<comment type="caution">
    <text evidence="3">The sequence shown here is derived from an EMBL/GenBank/DDBJ whole genome shotgun (WGS) entry which is preliminary data.</text>
</comment>
<name>A0A2H0DXP8_9BACT</name>
<dbReference type="SMART" id="SM00028">
    <property type="entry name" value="TPR"/>
    <property type="match status" value="3"/>
</dbReference>
<feature type="transmembrane region" description="Helical" evidence="2">
    <location>
        <begin position="432"/>
        <end position="448"/>
    </location>
</feature>
<feature type="repeat" description="TPR" evidence="1">
    <location>
        <begin position="728"/>
        <end position="761"/>
    </location>
</feature>
<dbReference type="InterPro" id="IPR011990">
    <property type="entry name" value="TPR-like_helical_dom_sf"/>
</dbReference>
<dbReference type="Proteomes" id="UP000231276">
    <property type="component" value="Unassembled WGS sequence"/>
</dbReference>
<sequence length="798" mass="87555">MLENQDQITSPHPVAPVKKRMAEKASFLTLLILAILAPIFIVPSSVFSVQAGKVFVIVLGVILAFSFFVAKALRVGRIKLPKGVIFSSALAILVFGLVSTLFSGAVKESFFGLGDESSTFLFTLVLFLTLFTSFKVLNSTRKVLSLYSALFISFILLLAYQLLRIIFGADFLSFGLFLTPTSSLLGRWNDLSTVSGLSVLMLLVSYKASLNLGLFRILKFLLFVLSAVFLIALNSLLAWGLLGFASLVLLAYTYLLRRIPLAEEKVKIVPEGISKFSLVLLIFSALFILIRGPVGNFMSTNFNLSRLEARPSFSSTLEIAKDTLSESPGFGTGANRFSIAWGKSKPLPVNNTVFWDVNFNYGLGFILTDLVTNGLLGFIAWLVFLGSLLLLGVRSLFMPIVLDKDSRFVLVSSFFGILYLWAFSIFSVPGTVTLFLTFLLTGIFLSASSRAGLVKERDISFSDSDDSKLGFVTVFVLIVVLILNAGLLYASAGRYLSLTYSQKALKAVNVEGNLEDGLRHMNKALALAKTDNNYRLMSQVHIGRLNRLLNNQELAGTKEGAAEFQQILGATISNAQAATREDEADYRNWLSLGNIYEAIIPLQIQGAYEGAKATYERAGLENPTNPSVDLSLARLEVLNGDNDKARVLINNSLQKKNNYTEAIFLLSQIEINEGNITDAVKAVEAASLINPNDPLTFFQLGFLKFNQNDYEGAIQALERAVILNSSYSNAKYFLGLAYYNVGRVEESIAQFSDVQTLNPENADIKQILENLRLGNSPLLNVNVPGEGEEVDSLPLQES</sequence>
<feature type="transmembrane region" description="Helical" evidence="2">
    <location>
        <begin position="27"/>
        <end position="48"/>
    </location>
</feature>
<feature type="transmembrane region" description="Helical" evidence="2">
    <location>
        <begin position="213"/>
        <end position="231"/>
    </location>
</feature>
<feature type="transmembrane region" description="Helical" evidence="2">
    <location>
        <begin position="144"/>
        <end position="167"/>
    </location>
</feature>
<dbReference type="Pfam" id="PF13432">
    <property type="entry name" value="TPR_16"/>
    <property type="match status" value="1"/>
</dbReference>
<evidence type="ECO:0000256" key="1">
    <source>
        <dbReference type="PROSITE-ProRule" id="PRU00339"/>
    </source>
</evidence>
<feature type="transmembrane region" description="Helical" evidence="2">
    <location>
        <begin position="187"/>
        <end position="206"/>
    </location>
</feature>
<feature type="transmembrane region" description="Helical" evidence="2">
    <location>
        <begin position="54"/>
        <end position="73"/>
    </location>
</feature>
<keyword evidence="2" id="KW-0472">Membrane</keyword>
<feature type="transmembrane region" description="Helical" evidence="2">
    <location>
        <begin position="469"/>
        <end position="490"/>
    </location>
</feature>
<gene>
    <name evidence="3" type="ORF">COW82_00240</name>
</gene>